<proteinExistence type="predicted"/>
<name>A0ABS8I166_9FIRM</name>
<organism evidence="1 2">
    <name type="scientific">Pelosinus baikalensis</name>
    <dbReference type="NCBI Taxonomy" id="2892015"/>
    <lineage>
        <taxon>Bacteria</taxon>
        <taxon>Bacillati</taxon>
        <taxon>Bacillota</taxon>
        <taxon>Negativicutes</taxon>
        <taxon>Selenomonadales</taxon>
        <taxon>Sporomusaceae</taxon>
        <taxon>Pelosinus</taxon>
    </lineage>
</organism>
<gene>
    <name evidence="1" type="ORF">LMF89_24045</name>
</gene>
<reference evidence="1" key="1">
    <citation type="submission" date="2021-11" db="EMBL/GenBank/DDBJ databases">
        <title>Description of a new species Pelosinus isolated from the bottom sediments of Lake Baikal.</title>
        <authorList>
            <person name="Zakharyuk A."/>
        </authorList>
    </citation>
    <scope>NUCLEOTIDE SEQUENCE</scope>
    <source>
        <strain evidence="1">Bkl1</strain>
    </source>
</reference>
<keyword evidence="2" id="KW-1185">Reference proteome</keyword>
<comment type="caution">
    <text evidence="1">The sequence shown here is derived from an EMBL/GenBank/DDBJ whole genome shotgun (WGS) entry which is preliminary data.</text>
</comment>
<sequence>MGPCAHCGRLTDDVENICSHCQQRNEKRAAVNPEVRSQIDKAVKMAEQYHKGFRVIQNQRGEILVFPTAVPVKEGTSVLYETEV</sequence>
<evidence type="ECO:0000313" key="1">
    <source>
        <dbReference type="EMBL" id="MCC5468413.1"/>
    </source>
</evidence>
<evidence type="ECO:0000313" key="2">
    <source>
        <dbReference type="Proteomes" id="UP001165492"/>
    </source>
</evidence>
<accession>A0ABS8I166</accession>
<dbReference type="EMBL" id="JAJHJB010000065">
    <property type="protein sequence ID" value="MCC5468413.1"/>
    <property type="molecule type" value="Genomic_DNA"/>
</dbReference>
<dbReference type="Proteomes" id="UP001165492">
    <property type="component" value="Unassembled WGS sequence"/>
</dbReference>
<protein>
    <submittedName>
        <fullName evidence="1">Uncharacterized protein</fullName>
    </submittedName>
</protein>
<dbReference type="RefSeq" id="WP_229537298.1">
    <property type="nucleotide sequence ID" value="NZ_JAJHJB010000065.1"/>
</dbReference>